<feature type="transmembrane region" description="Helical" evidence="7">
    <location>
        <begin position="174"/>
        <end position="198"/>
    </location>
</feature>
<name>A0A1F7F421_UNCRA</name>
<feature type="transmembrane region" description="Helical" evidence="7">
    <location>
        <begin position="12"/>
        <end position="34"/>
    </location>
</feature>
<keyword evidence="4 7" id="KW-0812">Transmembrane</keyword>
<evidence type="ECO:0000256" key="4">
    <source>
        <dbReference type="ARBA" id="ARBA00022692"/>
    </source>
</evidence>
<evidence type="ECO:0000256" key="2">
    <source>
        <dbReference type="ARBA" id="ARBA00022448"/>
    </source>
</evidence>
<protein>
    <recommendedName>
        <fullName evidence="8">ABC transmembrane type-1 domain-containing protein</fullName>
    </recommendedName>
</protein>
<keyword evidence="3" id="KW-1003">Cell membrane</keyword>
<feature type="domain" description="ABC transmembrane type-1" evidence="8">
    <location>
        <begin position="94"/>
        <end position="324"/>
    </location>
</feature>
<evidence type="ECO:0000256" key="1">
    <source>
        <dbReference type="ARBA" id="ARBA00004651"/>
    </source>
</evidence>
<evidence type="ECO:0000313" key="10">
    <source>
        <dbReference type="Proteomes" id="UP000179243"/>
    </source>
</evidence>
<feature type="transmembrane region" description="Helical" evidence="7">
    <location>
        <begin position="98"/>
        <end position="118"/>
    </location>
</feature>
<dbReference type="CDD" id="cd06261">
    <property type="entry name" value="TM_PBP2"/>
    <property type="match status" value="1"/>
</dbReference>
<keyword evidence="5 7" id="KW-1133">Transmembrane helix</keyword>
<comment type="caution">
    <text evidence="9">The sequence shown here is derived from an EMBL/GenBank/DDBJ whole genome shotgun (WGS) entry which is preliminary data.</text>
</comment>
<dbReference type="PROSITE" id="PS50928">
    <property type="entry name" value="ABC_TM1"/>
    <property type="match status" value="1"/>
</dbReference>
<evidence type="ECO:0000259" key="8">
    <source>
        <dbReference type="PROSITE" id="PS50928"/>
    </source>
</evidence>
<gene>
    <name evidence="9" type="ORF">A2519_15000</name>
</gene>
<feature type="transmembrane region" description="Helical" evidence="7">
    <location>
        <begin position="130"/>
        <end position="154"/>
    </location>
</feature>
<evidence type="ECO:0000256" key="3">
    <source>
        <dbReference type="ARBA" id="ARBA00022475"/>
    </source>
</evidence>
<comment type="subcellular location">
    <subcellularLocation>
        <location evidence="1 7">Cell membrane</location>
        <topology evidence="1 7">Multi-pass membrane protein</topology>
    </subcellularLocation>
</comment>
<dbReference type="AlphaFoldDB" id="A0A1F7F421"/>
<keyword evidence="2 7" id="KW-0813">Transport</keyword>
<reference evidence="9 10" key="1">
    <citation type="journal article" date="2016" name="Nat. Commun.">
        <title>Thousands of microbial genomes shed light on interconnected biogeochemical processes in an aquifer system.</title>
        <authorList>
            <person name="Anantharaman K."/>
            <person name="Brown C.T."/>
            <person name="Hug L.A."/>
            <person name="Sharon I."/>
            <person name="Castelle C.J."/>
            <person name="Probst A.J."/>
            <person name="Thomas B.C."/>
            <person name="Singh A."/>
            <person name="Wilkins M.J."/>
            <person name="Karaoz U."/>
            <person name="Brodie E.L."/>
            <person name="Williams K.H."/>
            <person name="Hubbard S.S."/>
            <person name="Banfield J.F."/>
        </authorList>
    </citation>
    <scope>NUCLEOTIDE SEQUENCE [LARGE SCALE GENOMIC DNA]</scope>
</reference>
<organism evidence="9 10">
    <name type="scientific">Candidatus Raymondbacteria bacterium RIFOXYD12_FULL_49_13</name>
    <dbReference type="NCBI Taxonomy" id="1817890"/>
    <lineage>
        <taxon>Bacteria</taxon>
        <taxon>Raymondiibacteriota</taxon>
    </lineage>
</organism>
<dbReference type="PANTHER" id="PTHR43744">
    <property type="entry name" value="ABC TRANSPORTER PERMEASE PROTEIN MG189-RELATED-RELATED"/>
    <property type="match status" value="1"/>
</dbReference>
<evidence type="ECO:0000256" key="6">
    <source>
        <dbReference type="ARBA" id="ARBA00023136"/>
    </source>
</evidence>
<dbReference type="Pfam" id="PF00528">
    <property type="entry name" value="BPD_transp_1"/>
    <property type="match status" value="1"/>
</dbReference>
<evidence type="ECO:0000313" key="9">
    <source>
        <dbReference type="EMBL" id="OGK01414.1"/>
    </source>
</evidence>
<dbReference type="InterPro" id="IPR000515">
    <property type="entry name" value="MetI-like"/>
</dbReference>
<dbReference type="Proteomes" id="UP000179243">
    <property type="component" value="Unassembled WGS sequence"/>
</dbReference>
<dbReference type="GO" id="GO:0055085">
    <property type="term" value="P:transmembrane transport"/>
    <property type="evidence" value="ECO:0007669"/>
    <property type="project" value="InterPro"/>
</dbReference>
<keyword evidence="6 7" id="KW-0472">Membrane</keyword>
<dbReference type="Gene3D" id="1.10.3720.10">
    <property type="entry name" value="MetI-like"/>
    <property type="match status" value="1"/>
</dbReference>
<evidence type="ECO:0000256" key="7">
    <source>
        <dbReference type="RuleBase" id="RU363032"/>
    </source>
</evidence>
<dbReference type="EMBL" id="MFYX01000126">
    <property type="protein sequence ID" value="OGK01414.1"/>
    <property type="molecule type" value="Genomic_DNA"/>
</dbReference>
<comment type="similarity">
    <text evidence="7">Belongs to the binding-protein-dependent transport system permease family.</text>
</comment>
<feature type="transmembrane region" description="Helical" evidence="7">
    <location>
        <begin position="305"/>
        <end position="324"/>
    </location>
</feature>
<dbReference type="SUPFAM" id="SSF161098">
    <property type="entry name" value="MetI-like"/>
    <property type="match status" value="1"/>
</dbReference>
<proteinExistence type="inferred from homology"/>
<accession>A0A1F7F421</accession>
<evidence type="ECO:0000256" key="5">
    <source>
        <dbReference type="ARBA" id="ARBA00022989"/>
    </source>
</evidence>
<dbReference type="InterPro" id="IPR035906">
    <property type="entry name" value="MetI-like_sf"/>
</dbReference>
<dbReference type="PANTHER" id="PTHR43744:SF8">
    <property type="entry name" value="SN-GLYCEROL-3-PHOSPHATE TRANSPORT SYSTEM PERMEASE PROTEIN UGPE"/>
    <property type="match status" value="1"/>
</dbReference>
<sequence>MPLIPQIGRNHIRIRTLVIGISLFLWAGIIMHLFPFWWMLATSFKATAEVYSNPAGFFPKEVSFASYKLLFGTLTGSKALAAGSIFQYPMTLYIKNSLILSFTTIAIQIPATLLLAYACSRLHYPIARSIIFYLCVATMMIPYQVKMIPVFLMLSHFPWPTDYIPYIPFTSIQFPSFSLIGSFWGIILPITFNGYNFLIMKSSFDTIDKGYIEAARMDGCSEFGIVTHIILPLSRPVIAFVSYQAFIMSWNNFLGPWIILQNVQQKWPLAVIIYQLQAFLTAASSSQATSASAEAMRAAGAGYNALMALALIECIPVFTMFVFFREQIMKGVKIQGLKA</sequence>
<dbReference type="GO" id="GO:0005886">
    <property type="term" value="C:plasma membrane"/>
    <property type="evidence" value="ECO:0007669"/>
    <property type="project" value="UniProtKB-SubCell"/>
</dbReference>